<dbReference type="AlphaFoldDB" id="A0AAE0U133"/>
<feature type="compositionally biased region" description="Low complexity" evidence="1">
    <location>
        <begin position="156"/>
        <end position="165"/>
    </location>
</feature>
<reference evidence="2" key="1">
    <citation type="journal article" date="2023" name="Mol. Phylogenet. Evol.">
        <title>Genome-scale phylogeny and comparative genomics of the fungal order Sordariales.</title>
        <authorList>
            <person name="Hensen N."/>
            <person name="Bonometti L."/>
            <person name="Westerberg I."/>
            <person name="Brannstrom I.O."/>
            <person name="Guillou S."/>
            <person name="Cros-Aarteil S."/>
            <person name="Calhoun S."/>
            <person name="Haridas S."/>
            <person name="Kuo A."/>
            <person name="Mondo S."/>
            <person name="Pangilinan J."/>
            <person name="Riley R."/>
            <person name="LaButti K."/>
            <person name="Andreopoulos B."/>
            <person name="Lipzen A."/>
            <person name="Chen C."/>
            <person name="Yan M."/>
            <person name="Daum C."/>
            <person name="Ng V."/>
            <person name="Clum A."/>
            <person name="Steindorff A."/>
            <person name="Ohm R.A."/>
            <person name="Martin F."/>
            <person name="Silar P."/>
            <person name="Natvig D.O."/>
            <person name="Lalanne C."/>
            <person name="Gautier V."/>
            <person name="Ament-Velasquez S.L."/>
            <person name="Kruys A."/>
            <person name="Hutchinson M.I."/>
            <person name="Powell A.J."/>
            <person name="Barry K."/>
            <person name="Miller A.N."/>
            <person name="Grigoriev I.V."/>
            <person name="Debuchy R."/>
            <person name="Gladieux P."/>
            <person name="Hiltunen Thoren M."/>
            <person name="Johannesson H."/>
        </authorList>
    </citation>
    <scope>NUCLEOTIDE SEQUENCE</scope>
    <source>
        <strain evidence="2">CBS 232.78</strain>
    </source>
</reference>
<organism evidence="2 3">
    <name type="scientific">Podospora didyma</name>
    <dbReference type="NCBI Taxonomy" id="330526"/>
    <lineage>
        <taxon>Eukaryota</taxon>
        <taxon>Fungi</taxon>
        <taxon>Dikarya</taxon>
        <taxon>Ascomycota</taxon>
        <taxon>Pezizomycotina</taxon>
        <taxon>Sordariomycetes</taxon>
        <taxon>Sordariomycetidae</taxon>
        <taxon>Sordariales</taxon>
        <taxon>Podosporaceae</taxon>
        <taxon>Podospora</taxon>
    </lineage>
</organism>
<reference evidence="2" key="2">
    <citation type="submission" date="2023-06" db="EMBL/GenBank/DDBJ databases">
        <authorList>
            <consortium name="Lawrence Berkeley National Laboratory"/>
            <person name="Haridas S."/>
            <person name="Hensen N."/>
            <person name="Bonometti L."/>
            <person name="Westerberg I."/>
            <person name="Brannstrom I.O."/>
            <person name="Guillou S."/>
            <person name="Cros-Aarteil S."/>
            <person name="Calhoun S."/>
            <person name="Kuo A."/>
            <person name="Mondo S."/>
            <person name="Pangilinan J."/>
            <person name="Riley R."/>
            <person name="LaButti K."/>
            <person name="Andreopoulos B."/>
            <person name="Lipzen A."/>
            <person name="Chen C."/>
            <person name="Yanf M."/>
            <person name="Daum C."/>
            <person name="Ng V."/>
            <person name="Clum A."/>
            <person name="Steindorff A."/>
            <person name="Ohm R."/>
            <person name="Martin F."/>
            <person name="Silar P."/>
            <person name="Natvig D."/>
            <person name="Lalanne C."/>
            <person name="Gautier V."/>
            <person name="Ament-velasquez S.L."/>
            <person name="Kruys A."/>
            <person name="Hutchinson M.I."/>
            <person name="Powell A.J."/>
            <person name="Barry K."/>
            <person name="Miller A.N."/>
            <person name="Grigoriev I.V."/>
            <person name="Debuchy R."/>
            <person name="Gladieux P."/>
            <person name="Thoren M.H."/>
            <person name="Johannesson H."/>
        </authorList>
    </citation>
    <scope>NUCLEOTIDE SEQUENCE</scope>
    <source>
        <strain evidence="2">CBS 232.78</strain>
    </source>
</reference>
<feature type="region of interest" description="Disordered" evidence="1">
    <location>
        <begin position="146"/>
        <end position="212"/>
    </location>
</feature>
<evidence type="ECO:0000313" key="3">
    <source>
        <dbReference type="Proteomes" id="UP001285441"/>
    </source>
</evidence>
<dbReference type="Proteomes" id="UP001285441">
    <property type="component" value="Unassembled WGS sequence"/>
</dbReference>
<evidence type="ECO:0000256" key="1">
    <source>
        <dbReference type="SAM" id="MobiDB-lite"/>
    </source>
</evidence>
<feature type="compositionally biased region" description="Low complexity" evidence="1">
    <location>
        <begin position="199"/>
        <end position="210"/>
    </location>
</feature>
<sequence length="315" mass="34794">MDPISATISCIEAALALTNLISRFGTAIQDFLEACEAVERLSGQLRSLELFLRDPEKNHNFQGPDSDANKMREQISWAISDCRSTIAKLQSEMEDLFKSASNQLLLKCRLVSGKQARINSLAAKLRQNREELSFVLQVFNTVRSPTSQRFKDIPATSSQTSSNSSDLPQYDDAPSRRGHSPPCSDRGLTPDPDYALFVSNPSSPAPSSSSTEPMMEFAFDEELESTPVYRRGQQGGNVKRKRHAEVINSSVSEEGGNTDNTRRRWVLGELDQACPHSITASSSKRTKTTPAADGEMMSDSSMPLDTYISVDIFNK</sequence>
<gene>
    <name evidence="2" type="ORF">B0H63DRAFT_558336</name>
</gene>
<dbReference type="EMBL" id="JAULSW010000003">
    <property type="protein sequence ID" value="KAK3386694.1"/>
    <property type="molecule type" value="Genomic_DNA"/>
</dbReference>
<comment type="caution">
    <text evidence="2">The sequence shown here is derived from an EMBL/GenBank/DDBJ whole genome shotgun (WGS) entry which is preliminary data.</text>
</comment>
<feature type="region of interest" description="Disordered" evidence="1">
    <location>
        <begin position="279"/>
        <end position="300"/>
    </location>
</feature>
<accession>A0AAE0U133</accession>
<keyword evidence="3" id="KW-1185">Reference proteome</keyword>
<evidence type="ECO:0008006" key="4">
    <source>
        <dbReference type="Google" id="ProtNLM"/>
    </source>
</evidence>
<proteinExistence type="predicted"/>
<name>A0AAE0U133_9PEZI</name>
<evidence type="ECO:0000313" key="2">
    <source>
        <dbReference type="EMBL" id="KAK3386694.1"/>
    </source>
</evidence>
<protein>
    <recommendedName>
        <fullName evidence="4">Fungal N-terminal domain-containing protein</fullName>
    </recommendedName>
</protein>